<organism evidence="5 6">
    <name type="scientific">Devosia nitrariae</name>
    <dbReference type="NCBI Taxonomy" id="2071872"/>
    <lineage>
        <taxon>Bacteria</taxon>
        <taxon>Pseudomonadati</taxon>
        <taxon>Pseudomonadota</taxon>
        <taxon>Alphaproteobacteria</taxon>
        <taxon>Hyphomicrobiales</taxon>
        <taxon>Devosiaceae</taxon>
        <taxon>Devosia</taxon>
    </lineage>
</organism>
<feature type="DNA-binding region" description="H-T-H motif" evidence="2">
    <location>
        <begin position="42"/>
        <end position="61"/>
    </location>
</feature>
<dbReference type="PANTHER" id="PTHR30055:SF226">
    <property type="entry name" value="HTH-TYPE TRANSCRIPTIONAL REGULATOR PKSA"/>
    <property type="match status" value="1"/>
</dbReference>
<protein>
    <submittedName>
        <fullName evidence="5">TetR family transcriptional regulator</fullName>
    </submittedName>
</protein>
<keyword evidence="1 2" id="KW-0238">DNA-binding</keyword>
<dbReference type="PRINTS" id="PR00455">
    <property type="entry name" value="HTHTETR"/>
</dbReference>
<evidence type="ECO:0000256" key="3">
    <source>
        <dbReference type="SAM" id="MobiDB-lite"/>
    </source>
</evidence>
<evidence type="ECO:0000256" key="2">
    <source>
        <dbReference type="PROSITE-ProRule" id="PRU00335"/>
    </source>
</evidence>
<name>A0ABQ5W7E6_9HYPH</name>
<evidence type="ECO:0000259" key="4">
    <source>
        <dbReference type="PROSITE" id="PS50977"/>
    </source>
</evidence>
<evidence type="ECO:0000256" key="1">
    <source>
        <dbReference type="ARBA" id="ARBA00023125"/>
    </source>
</evidence>
<accession>A0ABQ5W7E6</accession>
<dbReference type="Proteomes" id="UP001156691">
    <property type="component" value="Unassembled WGS sequence"/>
</dbReference>
<dbReference type="PROSITE" id="PS50977">
    <property type="entry name" value="HTH_TETR_2"/>
    <property type="match status" value="1"/>
</dbReference>
<feature type="region of interest" description="Disordered" evidence="3">
    <location>
        <begin position="1"/>
        <end position="20"/>
    </location>
</feature>
<dbReference type="InterPro" id="IPR041674">
    <property type="entry name" value="TetR_C_22"/>
</dbReference>
<comment type="caution">
    <text evidence="5">The sequence shown here is derived from an EMBL/GenBank/DDBJ whole genome shotgun (WGS) entry which is preliminary data.</text>
</comment>
<dbReference type="InterPro" id="IPR009057">
    <property type="entry name" value="Homeodomain-like_sf"/>
</dbReference>
<dbReference type="Gene3D" id="1.10.357.10">
    <property type="entry name" value="Tetracycline Repressor, domain 2"/>
    <property type="match status" value="1"/>
</dbReference>
<dbReference type="Pfam" id="PF00440">
    <property type="entry name" value="TetR_N"/>
    <property type="match status" value="1"/>
</dbReference>
<proteinExistence type="predicted"/>
<dbReference type="PANTHER" id="PTHR30055">
    <property type="entry name" value="HTH-TYPE TRANSCRIPTIONAL REGULATOR RUTR"/>
    <property type="match status" value="1"/>
</dbReference>
<gene>
    <name evidence="5" type="ORF">GCM10010862_27840</name>
</gene>
<keyword evidence="6" id="KW-1185">Reference proteome</keyword>
<dbReference type="InterPro" id="IPR050109">
    <property type="entry name" value="HTH-type_TetR-like_transc_reg"/>
</dbReference>
<feature type="domain" description="HTH tetR-type" evidence="4">
    <location>
        <begin position="19"/>
        <end position="79"/>
    </location>
</feature>
<dbReference type="Pfam" id="PF17928">
    <property type="entry name" value="TetR_C_22"/>
    <property type="match status" value="1"/>
</dbReference>
<reference evidence="6" key="1">
    <citation type="journal article" date="2019" name="Int. J. Syst. Evol. Microbiol.">
        <title>The Global Catalogue of Microorganisms (GCM) 10K type strain sequencing project: providing services to taxonomists for standard genome sequencing and annotation.</title>
        <authorList>
            <consortium name="The Broad Institute Genomics Platform"/>
            <consortium name="The Broad Institute Genome Sequencing Center for Infectious Disease"/>
            <person name="Wu L."/>
            <person name="Ma J."/>
        </authorList>
    </citation>
    <scope>NUCLEOTIDE SEQUENCE [LARGE SCALE GENOMIC DNA]</scope>
    <source>
        <strain evidence="6">NBRC 112416</strain>
    </source>
</reference>
<dbReference type="InterPro" id="IPR001647">
    <property type="entry name" value="HTH_TetR"/>
</dbReference>
<dbReference type="EMBL" id="BSNS01000011">
    <property type="protein sequence ID" value="GLQ55525.1"/>
    <property type="molecule type" value="Genomic_DNA"/>
</dbReference>
<sequence length="208" mass="22764">MTQALPSQPRKMPTQQRSRERVERILAVATDLIAERGSDAVRMSDIAEGAGVSIGSLYQYFPDKSAVIRTLAERSNEMALACVERIMGQVQDLPGLAQALQQVVDEYYGMFQDYPVTRDIWFATQADKALRNIDAEDTAAHVAQFEGVMLRIGVPAGKTEVKSYALLAMNLLAAAVRMAIVLPADEAARVLEGFKTMAARDLLARFGA</sequence>
<evidence type="ECO:0000313" key="5">
    <source>
        <dbReference type="EMBL" id="GLQ55525.1"/>
    </source>
</evidence>
<evidence type="ECO:0000313" key="6">
    <source>
        <dbReference type="Proteomes" id="UP001156691"/>
    </source>
</evidence>
<dbReference type="SUPFAM" id="SSF46689">
    <property type="entry name" value="Homeodomain-like"/>
    <property type="match status" value="1"/>
</dbReference>